<protein>
    <recommendedName>
        <fullName evidence="6">OmpA-like domain-containing protein</fullName>
    </recommendedName>
</protein>
<dbReference type="Pfam" id="PF00691">
    <property type="entry name" value="OmpA"/>
    <property type="match status" value="2"/>
</dbReference>
<dbReference type="CDD" id="cd07185">
    <property type="entry name" value="OmpA_C-like"/>
    <property type="match status" value="2"/>
</dbReference>
<dbReference type="InterPro" id="IPR036737">
    <property type="entry name" value="OmpA-like_sf"/>
</dbReference>
<evidence type="ECO:0000256" key="5">
    <source>
        <dbReference type="SAM" id="SignalP"/>
    </source>
</evidence>
<feature type="domain" description="OmpA-like" evidence="6">
    <location>
        <begin position="15"/>
        <end position="135"/>
    </location>
</feature>
<gene>
    <name evidence="7" type="ORF">FBFR_07335</name>
</gene>
<evidence type="ECO:0000259" key="6">
    <source>
        <dbReference type="PROSITE" id="PS51123"/>
    </source>
</evidence>
<evidence type="ECO:0000313" key="8">
    <source>
        <dbReference type="Proteomes" id="UP000077164"/>
    </source>
</evidence>
<dbReference type="InterPro" id="IPR006665">
    <property type="entry name" value="OmpA-like"/>
</dbReference>
<feature type="signal peptide" evidence="5">
    <location>
        <begin position="1"/>
        <end position="20"/>
    </location>
</feature>
<dbReference type="PANTHER" id="PTHR30329:SF21">
    <property type="entry name" value="LIPOPROTEIN YIAD-RELATED"/>
    <property type="match status" value="1"/>
</dbReference>
<keyword evidence="5" id="KW-0732">Signal</keyword>
<name>A0A167XMB1_9FLAO</name>
<reference evidence="7 8" key="1">
    <citation type="submission" date="2016-03" db="EMBL/GenBank/DDBJ databases">
        <title>Draft genome sequence of Flavobacterium fryxellicola DSM 16209.</title>
        <authorList>
            <person name="Shin S.-K."/>
            <person name="Yi H."/>
        </authorList>
    </citation>
    <scope>NUCLEOTIDE SEQUENCE [LARGE SCALE GENOMIC DNA]</scope>
    <source>
        <strain evidence="7 8">DSM 16209</strain>
    </source>
</reference>
<evidence type="ECO:0000256" key="1">
    <source>
        <dbReference type="ARBA" id="ARBA00004442"/>
    </source>
</evidence>
<proteinExistence type="predicted"/>
<comment type="subcellular location">
    <subcellularLocation>
        <location evidence="1">Cell outer membrane</location>
    </subcellularLocation>
</comment>
<feature type="chain" id="PRO_5007894429" description="OmpA-like domain-containing protein" evidence="5">
    <location>
        <begin position="21"/>
        <end position="268"/>
    </location>
</feature>
<dbReference type="EMBL" id="LVJE01000011">
    <property type="protein sequence ID" value="OAB28504.1"/>
    <property type="molecule type" value="Genomic_DNA"/>
</dbReference>
<organism evidence="7 8">
    <name type="scientific">Flavobacterium fryxellicola</name>
    <dbReference type="NCBI Taxonomy" id="249352"/>
    <lineage>
        <taxon>Bacteria</taxon>
        <taxon>Pseudomonadati</taxon>
        <taxon>Bacteroidota</taxon>
        <taxon>Flavobacteriia</taxon>
        <taxon>Flavobacteriales</taxon>
        <taxon>Flavobacteriaceae</taxon>
        <taxon>Flavobacterium</taxon>
    </lineage>
</organism>
<keyword evidence="3" id="KW-0998">Cell outer membrane</keyword>
<evidence type="ECO:0000256" key="2">
    <source>
        <dbReference type="ARBA" id="ARBA00023136"/>
    </source>
</evidence>
<keyword evidence="8" id="KW-1185">Reference proteome</keyword>
<dbReference type="PRINTS" id="PR01021">
    <property type="entry name" value="OMPADOMAIN"/>
</dbReference>
<keyword evidence="2 4" id="KW-0472">Membrane</keyword>
<evidence type="ECO:0000256" key="4">
    <source>
        <dbReference type="PROSITE-ProRule" id="PRU00473"/>
    </source>
</evidence>
<dbReference type="STRING" id="249352.SAMN05444395_101395"/>
<accession>A0A167XMB1</accession>
<evidence type="ECO:0000313" key="7">
    <source>
        <dbReference type="EMBL" id="OAB28504.1"/>
    </source>
</evidence>
<dbReference type="GO" id="GO:0009279">
    <property type="term" value="C:cell outer membrane"/>
    <property type="evidence" value="ECO:0007669"/>
    <property type="project" value="UniProtKB-SubCell"/>
</dbReference>
<dbReference type="SUPFAM" id="SSF103088">
    <property type="entry name" value="OmpA-like"/>
    <property type="match status" value="2"/>
</dbReference>
<dbReference type="InterPro" id="IPR006664">
    <property type="entry name" value="OMP_bac"/>
</dbReference>
<dbReference type="Gene3D" id="3.30.1330.60">
    <property type="entry name" value="OmpA-like domain"/>
    <property type="match status" value="2"/>
</dbReference>
<dbReference type="AlphaFoldDB" id="A0A167XMB1"/>
<dbReference type="Proteomes" id="UP000077164">
    <property type="component" value="Unassembled WGS sequence"/>
</dbReference>
<dbReference type="PROSITE" id="PS51123">
    <property type="entry name" value="OMPA_2"/>
    <property type="match status" value="2"/>
</dbReference>
<dbReference type="OrthoDB" id="9782229at2"/>
<comment type="caution">
    <text evidence="7">The sequence shown here is derived from an EMBL/GenBank/DDBJ whole genome shotgun (WGS) entry which is preliminary data.</text>
</comment>
<dbReference type="PANTHER" id="PTHR30329">
    <property type="entry name" value="STATOR ELEMENT OF FLAGELLAR MOTOR COMPLEX"/>
    <property type="match status" value="1"/>
</dbReference>
<evidence type="ECO:0000256" key="3">
    <source>
        <dbReference type="ARBA" id="ARBA00023237"/>
    </source>
</evidence>
<dbReference type="InterPro" id="IPR050330">
    <property type="entry name" value="Bact_OuterMem_StrucFunc"/>
</dbReference>
<feature type="domain" description="OmpA-like" evidence="6">
    <location>
        <begin position="151"/>
        <end position="268"/>
    </location>
</feature>
<dbReference type="RefSeq" id="WP_066079053.1">
    <property type="nucleotide sequence ID" value="NZ_FRDK01000001.1"/>
</dbReference>
<sequence length="268" mass="31121">MKQAFSILLLLFTSYLFAQARPVETVYFEFDKFTLYNDQVQTIIDFIKYADTTKIESIQIYGYCDDRGTNDYNYELSKNRVLTVQKILTDHGFDNNKIVIIEGKGRVILQKDLMGNLSETRSKNRRVDLFIVKKNSFGKGIYNSFQESHKVGDRIYLENILFELGSSKLTEQSKKELDAIALLLQQQKTMEFEIRGHVCCTPNSYQDAIDKDTQERKLSLNRAKNVYRYLINKGINSLRMHYVGSGNKFPLGQGEAIDRRVEFLILKI</sequence>